<dbReference type="AlphaFoldDB" id="A0A3Q0ITJ7"/>
<dbReference type="SUPFAM" id="SSF53756">
    <property type="entry name" value="UDP-Glycosyltransferase/glycogen phosphorylase"/>
    <property type="match status" value="1"/>
</dbReference>
<reference evidence="2" key="1">
    <citation type="submission" date="2025-08" db="UniProtKB">
        <authorList>
            <consortium name="RefSeq"/>
        </authorList>
    </citation>
    <scope>IDENTIFICATION</scope>
</reference>
<dbReference type="Proteomes" id="UP000079169">
    <property type="component" value="Unplaced"/>
</dbReference>
<evidence type="ECO:0000313" key="1">
    <source>
        <dbReference type="Proteomes" id="UP000079169"/>
    </source>
</evidence>
<dbReference type="RefSeq" id="XP_026679584.1">
    <property type="nucleotide sequence ID" value="XM_026823783.1"/>
</dbReference>
<name>A0A3Q0ITJ7_DIACI</name>
<protein>
    <submittedName>
        <fullName evidence="2">Uncharacterized protein LOC113467544 isoform X1</fullName>
    </submittedName>
</protein>
<gene>
    <name evidence="2" type="primary">LOC113467544</name>
</gene>
<keyword evidence="1" id="KW-1185">Reference proteome</keyword>
<proteinExistence type="predicted"/>
<sequence length="85" mass="9869">MDFVPLRLLLVIFGFLTSTIQGADILVFLPLATWSHYMQYELLFETLAARGHHITMYSPFPPKQNLTNFKHVHVQNQAFDNIMSM</sequence>
<dbReference type="GeneID" id="113467544"/>
<organism evidence="1 2">
    <name type="scientific">Diaphorina citri</name>
    <name type="common">Asian citrus psyllid</name>
    <dbReference type="NCBI Taxonomy" id="121845"/>
    <lineage>
        <taxon>Eukaryota</taxon>
        <taxon>Metazoa</taxon>
        <taxon>Ecdysozoa</taxon>
        <taxon>Arthropoda</taxon>
        <taxon>Hexapoda</taxon>
        <taxon>Insecta</taxon>
        <taxon>Pterygota</taxon>
        <taxon>Neoptera</taxon>
        <taxon>Paraneoptera</taxon>
        <taxon>Hemiptera</taxon>
        <taxon>Sternorrhyncha</taxon>
        <taxon>Psylloidea</taxon>
        <taxon>Psyllidae</taxon>
        <taxon>Diaphorininae</taxon>
        <taxon>Diaphorina</taxon>
    </lineage>
</organism>
<dbReference type="KEGG" id="dci:113467544"/>
<evidence type="ECO:0000313" key="2">
    <source>
        <dbReference type="RefSeq" id="XP_026679584.1"/>
    </source>
</evidence>
<dbReference type="PaxDb" id="121845-A0A3Q0ITJ7"/>
<accession>A0A3Q0ITJ7</accession>